<keyword evidence="3" id="KW-1185">Reference proteome</keyword>
<dbReference type="HOGENOM" id="CLU_097491_0_0_9"/>
<name>E0NJC7_9FIRM</name>
<reference evidence="2 3" key="1">
    <citation type="submission" date="2010-07" db="EMBL/GenBank/DDBJ databases">
        <authorList>
            <person name="Muzny D."/>
            <person name="Qin X."/>
            <person name="Deng J."/>
            <person name="Jiang H."/>
            <person name="Liu Y."/>
            <person name="Qu J."/>
            <person name="Song X.-Z."/>
            <person name="Zhang L."/>
            <person name="Thornton R."/>
            <person name="Coyle M."/>
            <person name="Francisco L."/>
            <person name="Jackson L."/>
            <person name="Javaid M."/>
            <person name="Korchina V."/>
            <person name="Kovar C."/>
            <person name="Mata R."/>
            <person name="Mathew T."/>
            <person name="Ngo R."/>
            <person name="Nguyen L."/>
            <person name="Nguyen N."/>
            <person name="Okwuonu G."/>
            <person name="Ongeri F."/>
            <person name="Pham C."/>
            <person name="Simmons D."/>
            <person name="Wilczek-Boney K."/>
            <person name="Hale W."/>
            <person name="Jakkamsetti A."/>
            <person name="Pham P."/>
            <person name="Ruth R."/>
            <person name="San Lucas F."/>
            <person name="Warren J."/>
            <person name="Zhang J."/>
            <person name="Zhao Z."/>
            <person name="Zhou C."/>
            <person name="Zhu D."/>
            <person name="Lee S."/>
            <person name="Bess C."/>
            <person name="Blankenburg K."/>
            <person name="Forbes L."/>
            <person name="Fu Q."/>
            <person name="Gubbala S."/>
            <person name="Hirani K."/>
            <person name="Jayaseelan J.C."/>
            <person name="Lara F."/>
            <person name="Munidasa M."/>
            <person name="Palculict T."/>
            <person name="Patil S."/>
            <person name="Pu L.-L."/>
            <person name="Saada N."/>
            <person name="Tang L."/>
            <person name="Weissenberger G."/>
            <person name="Zhu Y."/>
            <person name="Hemphill L."/>
            <person name="Shang Y."/>
            <person name="Youmans B."/>
            <person name="Ayvaz T."/>
            <person name="Ross M."/>
            <person name="Santibanez J."/>
            <person name="Aqrawi P."/>
            <person name="Gross S."/>
            <person name="Joshi V."/>
            <person name="Fowler G."/>
            <person name="Nazareth L."/>
            <person name="Reid J."/>
            <person name="Worley K."/>
            <person name="Petrosino J."/>
            <person name="Highlander S."/>
            <person name="Gibbs R."/>
        </authorList>
    </citation>
    <scope>NUCLEOTIDE SEQUENCE [LARGE SCALE GENOMIC DNA]</scope>
    <source>
        <strain evidence="2 3">ATCC BAA-1640</strain>
    </source>
</reference>
<dbReference type="Proteomes" id="UP000003280">
    <property type="component" value="Unassembled WGS sequence"/>
</dbReference>
<protein>
    <submittedName>
        <fullName evidence="2">Selenium metabolism protein YedF</fullName>
    </submittedName>
</protein>
<dbReference type="Pfam" id="PF01206">
    <property type="entry name" value="TusA"/>
    <property type="match status" value="1"/>
</dbReference>
<organism evidence="2 3">
    <name type="scientific">Peptoniphilus duerdenii ATCC BAA-1640</name>
    <dbReference type="NCBI Taxonomy" id="862517"/>
    <lineage>
        <taxon>Bacteria</taxon>
        <taxon>Bacillati</taxon>
        <taxon>Bacillota</taxon>
        <taxon>Tissierellia</taxon>
        <taxon>Tissierellales</taxon>
        <taxon>Peptoniphilaceae</taxon>
        <taxon>Peptoniphilus</taxon>
    </lineage>
</organism>
<dbReference type="InterPro" id="IPR001455">
    <property type="entry name" value="TusA-like"/>
</dbReference>
<evidence type="ECO:0000259" key="1">
    <source>
        <dbReference type="Pfam" id="PF01206"/>
    </source>
</evidence>
<dbReference type="InterPro" id="IPR036868">
    <property type="entry name" value="TusA-like_sf"/>
</dbReference>
<dbReference type="EMBL" id="AEEH01000016">
    <property type="protein sequence ID" value="EFM26110.1"/>
    <property type="molecule type" value="Genomic_DNA"/>
</dbReference>
<dbReference type="eggNOG" id="COG0425">
    <property type="taxonomic scope" value="Bacteria"/>
</dbReference>
<proteinExistence type="predicted"/>
<evidence type="ECO:0000313" key="3">
    <source>
        <dbReference type="Proteomes" id="UP000003280"/>
    </source>
</evidence>
<dbReference type="AlphaFoldDB" id="E0NJC7"/>
<dbReference type="NCBIfam" id="TIGR03527">
    <property type="entry name" value="selenium_YedF"/>
    <property type="match status" value="1"/>
</dbReference>
<comment type="caution">
    <text evidence="2">The sequence shown here is derived from an EMBL/GenBank/DDBJ whole genome shotgun (WGS) entry which is preliminary data.</text>
</comment>
<dbReference type="CDD" id="cd03421">
    <property type="entry name" value="SirA_like_N"/>
    <property type="match status" value="1"/>
</dbReference>
<dbReference type="STRING" id="862517.HMPREF9225_0266"/>
<dbReference type="SUPFAM" id="SSF64307">
    <property type="entry name" value="SirA-like"/>
    <property type="match status" value="1"/>
</dbReference>
<dbReference type="RefSeq" id="WP_008901102.1">
    <property type="nucleotide sequence ID" value="NZ_GL397071.1"/>
</dbReference>
<dbReference type="InterPro" id="IPR019870">
    <property type="entry name" value="Se_metab_YedF"/>
</dbReference>
<feature type="domain" description="UPF0033" evidence="1">
    <location>
        <begin position="2"/>
        <end position="70"/>
    </location>
</feature>
<sequence>MKTIDAMGLACPRPVILSKKLISEESPEEFEVKVDNFIATENLAKMAHEMGYKTEMTEHSKESYTVVFKKDPSIEIKHEDGPHYSDEYMVVISSEMMGGGDEDFAKKLLEGFIYALSEQEVAPKVIVFYNGGVHIPTLWENSIKDLKFIESRGTEIFSCGLCLEHYGLKEKVQVGSITNMYKIVELMGKYKVVKP</sequence>
<dbReference type="Gene3D" id="3.30.110.40">
    <property type="entry name" value="TusA-like domain"/>
    <property type="match status" value="1"/>
</dbReference>
<evidence type="ECO:0000313" key="2">
    <source>
        <dbReference type="EMBL" id="EFM26110.1"/>
    </source>
</evidence>
<dbReference type="InterPro" id="IPR027396">
    <property type="entry name" value="DsrEFH-like"/>
</dbReference>
<accession>E0NJC7</accession>
<gene>
    <name evidence="2" type="primary">yedF</name>
    <name evidence="2" type="ORF">HMPREF9225_0266</name>
</gene>
<dbReference type="SUPFAM" id="SSF75169">
    <property type="entry name" value="DsrEFH-like"/>
    <property type="match status" value="1"/>
</dbReference>
<dbReference type="OrthoDB" id="9801500at2"/>